<evidence type="ECO:0000313" key="9">
    <source>
        <dbReference type="EMBL" id="GFE66105.1"/>
    </source>
</evidence>
<dbReference type="InterPro" id="IPR014711">
    <property type="entry name" value="TopoI_cat_a-hlx-sub_euk"/>
</dbReference>
<feature type="domain" description="DNA topoisomerase IB N-terminal" evidence="8">
    <location>
        <begin position="2"/>
        <end position="24"/>
    </location>
</feature>
<dbReference type="Gene3D" id="1.10.132.120">
    <property type="match status" value="1"/>
</dbReference>
<evidence type="ECO:0000256" key="2">
    <source>
        <dbReference type="ARBA" id="ARBA00006645"/>
    </source>
</evidence>
<evidence type="ECO:0000256" key="6">
    <source>
        <dbReference type="ARBA" id="ARBA00023235"/>
    </source>
</evidence>
<dbReference type="Pfam" id="PF01028">
    <property type="entry name" value="Topoisom_I"/>
    <property type="match status" value="1"/>
</dbReference>
<dbReference type="InterPro" id="IPR035447">
    <property type="entry name" value="DNA_topo_I_N_sf"/>
</dbReference>
<keyword evidence="10" id="KW-1185">Reference proteome</keyword>
<dbReference type="InterPro" id="IPR001631">
    <property type="entry name" value="TopoI"/>
</dbReference>
<protein>
    <recommendedName>
        <fullName evidence="3">DNA topoisomerase</fullName>
        <ecNumber evidence="3">5.6.2.1</ecNumber>
    </recommendedName>
</protein>
<feature type="domain" description="DNA topoisomerase I catalytic core eukaryotic-type" evidence="7">
    <location>
        <begin position="39"/>
        <end position="206"/>
    </location>
</feature>
<dbReference type="AlphaFoldDB" id="A0A6N6JJ61"/>
<dbReference type="Gene3D" id="3.90.15.10">
    <property type="entry name" value="Topoisomerase I, Chain A, domain 3"/>
    <property type="match status" value="1"/>
</dbReference>
<evidence type="ECO:0000313" key="10">
    <source>
        <dbReference type="Proteomes" id="UP000436822"/>
    </source>
</evidence>
<evidence type="ECO:0000256" key="5">
    <source>
        <dbReference type="ARBA" id="ARBA00023125"/>
    </source>
</evidence>
<keyword evidence="5" id="KW-0238">DNA-binding</keyword>
<comment type="catalytic activity">
    <reaction evidence="1">
        <text>ATP-independent breakage of single-stranded DNA, followed by passage and rejoining.</text>
        <dbReference type="EC" id="5.6.2.1"/>
    </reaction>
</comment>
<name>A0A6N6JJ61_9RHOB</name>
<reference evidence="9 10" key="1">
    <citation type="submission" date="2019-12" db="EMBL/GenBank/DDBJ databases">
        <title>Litoreibacter badius sp. nov., a novel bacteriochlorophyll a-containing bacterium in the genus Litoreibacter.</title>
        <authorList>
            <person name="Kanamuro M."/>
            <person name="Takabe Y."/>
            <person name="Mori K."/>
            <person name="Takaichi S."/>
            <person name="Hanada S."/>
        </authorList>
    </citation>
    <scope>NUCLEOTIDE SEQUENCE [LARGE SCALE GENOMIC DNA]</scope>
    <source>
        <strain evidence="9 10">K6</strain>
    </source>
</reference>
<dbReference type="EC" id="5.6.2.1" evidence="3"/>
<accession>A0A6N6JJ61</accession>
<gene>
    <name evidence="9" type="ORF">KIN_31790</name>
</gene>
<comment type="similarity">
    <text evidence="2">Belongs to the type IB topoisomerase family.</text>
</comment>
<dbReference type="InterPro" id="IPR013500">
    <property type="entry name" value="TopoI_cat_euk"/>
</dbReference>
<evidence type="ECO:0000256" key="1">
    <source>
        <dbReference type="ARBA" id="ARBA00000213"/>
    </source>
</evidence>
<dbReference type="GO" id="GO:0003677">
    <property type="term" value="F:DNA binding"/>
    <property type="evidence" value="ECO:0007669"/>
    <property type="project" value="UniProtKB-KW"/>
</dbReference>
<dbReference type="SUPFAM" id="SSF56349">
    <property type="entry name" value="DNA breaking-rejoining enzymes"/>
    <property type="match status" value="1"/>
</dbReference>
<dbReference type="Gene3D" id="3.30.66.10">
    <property type="entry name" value="DNA topoisomerase I domain"/>
    <property type="match status" value="1"/>
</dbReference>
<dbReference type="PRINTS" id="PR00416">
    <property type="entry name" value="EUTPISMRASEI"/>
</dbReference>
<evidence type="ECO:0000259" key="7">
    <source>
        <dbReference type="Pfam" id="PF01028"/>
    </source>
</evidence>
<evidence type="ECO:0000256" key="4">
    <source>
        <dbReference type="ARBA" id="ARBA00023029"/>
    </source>
</evidence>
<proteinExistence type="inferred from homology"/>
<dbReference type="InterPro" id="IPR011010">
    <property type="entry name" value="DNA_brk_join_enz"/>
</dbReference>
<dbReference type="EMBL" id="BLJE01000003">
    <property type="protein sequence ID" value="GFE66105.1"/>
    <property type="molecule type" value="Genomic_DNA"/>
</dbReference>
<dbReference type="GO" id="GO:0006265">
    <property type="term" value="P:DNA topological change"/>
    <property type="evidence" value="ECO:0007669"/>
    <property type="project" value="InterPro"/>
</dbReference>
<organism evidence="9 10">
    <name type="scientific">Litoreibacter roseus</name>
    <dbReference type="NCBI Taxonomy" id="2601869"/>
    <lineage>
        <taxon>Bacteria</taxon>
        <taxon>Pseudomonadati</taxon>
        <taxon>Pseudomonadota</taxon>
        <taxon>Alphaproteobacteria</taxon>
        <taxon>Rhodobacterales</taxon>
        <taxon>Roseobacteraceae</taxon>
        <taxon>Litoreibacter</taxon>
    </lineage>
</organism>
<dbReference type="GO" id="GO:0003917">
    <property type="term" value="F:DNA topoisomerase type I (single strand cut, ATP-independent) activity"/>
    <property type="evidence" value="ECO:0007669"/>
    <property type="project" value="UniProtKB-EC"/>
</dbReference>
<evidence type="ECO:0000259" key="8">
    <source>
        <dbReference type="Pfam" id="PF21338"/>
    </source>
</evidence>
<dbReference type="PROSITE" id="PS52038">
    <property type="entry name" value="TOPO_IB_2"/>
    <property type="match status" value="1"/>
</dbReference>
<comment type="caution">
    <text evidence="9">The sequence shown here is derived from an EMBL/GenBank/DDBJ whole genome shotgun (WGS) entry which is preliminary data.</text>
</comment>
<evidence type="ECO:0000256" key="3">
    <source>
        <dbReference type="ARBA" id="ARBA00012891"/>
    </source>
</evidence>
<keyword evidence="6 9" id="KW-0413">Isomerase</keyword>
<keyword evidence="4" id="KW-0799">Topoisomerase</keyword>
<dbReference type="Proteomes" id="UP000436822">
    <property type="component" value="Unassembled WGS sequence"/>
</dbReference>
<dbReference type="SUPFAM" id="SSF55869">
    <property type="entry name" value="DNA topoisomerase I domain"/>
    <property type="match status" value="1"/>
</dbReference>
<dbReference type="Pfam" id="PF21338">
    <property type="entry name" value="Top1B_N_bact"/>
    <property type="match status" value="1"/>
</dbReference>
<dbReference type="InterPro" id="IPR049331">
    <property type="entry name" value="Top1B_N_bact"/>
</dbReference>
<sequence length="282" mass="31133">MPPAYDDVWITPLPTGHLQATGRDARKRKQYRYHPDWSAEKSRLKFDRLAEFGEALPSLRRKISAGLEAPAGDVELAVAATLALIDRGSLRVGHPSNTRENGTYGATTLRNDHITFEGGVIELSYLAKGHTDVKKRLHGKALERALEKVHDLPGCELISWIDDQGTPHAVRSEQLNGLIEEVCGSGMTAKTFRTWNGTHEAFRTALVQEELTIKSMSEAAADRLHNTPTIARNSYIHPAVVDLTELPTDERKTLLADIDPAPGGDWRAGEAELLSFLKQKTS</sequence>